<dbReference type="SUPFAM" id="SSF47413">
    <property type="entry name" value="lambda repressor-like DNA-binding domains"/>
    <property type="match status" value="1"/>
</dbReference>
<dbReference type="PROSITE" id="PS50943">
    <property type="entry name" value="HTH_CROC1"/>
    <property type="match status" value="1"/>
</dbReference>
<evidence type="ECO:0000259" key="1">
    <source>
        <dbReference type="PROSITE" id="PS50943"/>
    </source>
</evidence>
<dbReference type="EMBL" id="FRDN01000028">
    <property type="protein sequence ID" value="SHN88534.1"/>
    <property type="molecule type" value="Genomic_DNA"/>
</dbReference>
<proteinExistence type="predicted"/>
<dbReference type="InterPro" id="IPR001387">
    <property type="entry name" value="Cro/C1-type_HTH"/>
</dbReference>
<dbReference type="Pfam" id="PF01381">
    <property type="entry name" value="HTH_3"/>
    <property type="match status" value="1"/>
</dbReference>
<keyword evidence="3" id="KW-1185">Reference proteome</keyword>
<accession>A0A1M7V011</accession>
<dbReference type="SMART" id="SM00530">
    <property type="entry name" value="HTH_XRE"/>
    <property type="match status" value="1"/>
</dbReference>
<dbReference type="RefSeq" id="WP_072775405.1">
    <property type="nucleotide sequence ID" value="NZ_FRDN01000028.1"/>
</dbReference>
<dbReference type="Proteomes" id="UP000184010">
    <property type="component" value="Unassembled WGS sequence"/>
</dbReference>
<organism evidence="2 3">
    <name type="scientific">Desulfitobacterium chlororespirans DSM 11544</name>
    <dbReference type="NCBI Taxonomy" id="1121395"/>
    <lineage>
        <taxon>Bacteria</taxon>
        <taxon>Bacillati</taxon>
        <taxon>Bacillota</taxon>
        <taxon>Clostridia</taxon>
        <taxon>Eubacteriales</taxon>
        <taxon>Desulfitobacteriaceae</taxon>
        <taxon>Desulfitobacterium</taxon>
    </lineage>
</organism>
<name>A0A1M7V011_9FIRM</name>
<evidence type="ECO:0000313" key="3">
    <source>
        <dbReference type="Proteomes" id="UP000184010"/>
    </source>
</evidence>
<gene>
    <name evidence="2" type="ORF">SAMN02745215_05391</name>
</gene>
<dbReference type="CDD" id="cd00093">
    <property type="entry name" value="HTH_XRE"/>
    <property type="match status" value="1"/>
</dbReference>
<dbReference type="InterPro" id="IPR010982">
    <property type="entry name" value="Lambda_DNA-bd_dom_sf"/>
</dbReference>
<protein>
    <submittedName>
        <fullName evidence="2">Helix-turn-helix</fullName>
    </submittedName>
</protein>
<evidence type="ECO:0000313" key="2">
    <source>
        <dbReference type="EMBL" id="SHN88534.1"/>
    </source>
</evidence>
<reference evidence="3" key="1">
    <citation type="submission" date="2016-12" db="EMBL/GenBank/DDBJ databases">
        <authorList>
            <person name="Varghese N."/>
            <person name="Submissions S."/>
        </authorList>
    </citation>
    <scope>NUCLEOTIDE SEQUENCE [LARGE SCALE GENOMIC DNA]</scope>
    <source>
        <strain evidence="3">DSM 11544</strain>
    </source>
</reference>
<dbReference type="AlphaFoldDB" id="A0A1M7V011"/>
<sequence>MTKLDAVQIGKNIALRREQLSLSVGELAQRAKLPVRSIHRIEAGERRPDIAALARVACALEIALEEVLSKK</sequence>
<dbReference type="GO" id="GO:0003677">
    <property type="term" value="F:DNA binding"/>
    <property type="evidence" value="ECO:0007669"/>
    <property type="project" value="InterPro"/>
</dbReference>
<dbReference type="Gene3D" id="1.10.260.40">
    <property type="entry name" value="lambda repressor-like DNA-binding domains"/>
    <property type="match status" value="1"/>
</dbReference>
<feature type="domain" description="HTH cro/C1-type" evidence="1">
    <location>
        <begin position="13"/>
        <end position="67"/>
    </location>
</feature>
<dbReference type="STRING" id="1121395.SAMN02745215_05391"/>